<sequence>MAQEYIEARNLLIPHAERYANETIGKKPWAYRENWTISWNQAFLGEMDRLARETGLTHDSITP</sequence>
<accession>A0A6H1ZFJ2</accession>
<gene>
    <name evidence="1" type="ORF">TM448A00289_0027</name>
    <name evidence="2" type="ORF">TM448B00173_0044</name>
</gene>
<protein>
    <submittedName>
        <fullName evidence="1">Uncharacterized protein</fullName>
    </submittedName>
</protein>
<proteinExistence type="predicted"/>
<evidence type="ECO:0000313" key="2">
    <source>
        <dbReference type="EMBL" id="QJH94074.1"/>
    </source>
</evidence>
<dbReference type="AlphaFoldDB" id="A0A6H1ZFJ2"/>
<dbReference type="EMBL" id="MT144595">
    <property type="protein sequence ID" value="QJH94074.1"/>
    <property type="molecule type" value="Genomic_DNA"/>
</dbReference>
<dbReference type="EMBL" id="MT144000">
    <property type="protein sequence ID" value="QJA45960.1"/>
    <property type="molecule type" value="Genomic_DNA"/>
</dbReference>
<organism evidence="1">
    <name type="scientific">viral metagenome</name>
    <dbReference type="NCBI Taxonomy" id="1070528"/>
    <lineage>
        <taxon>unclassified sequences</taxon>
        <taxon>metagenomes</taxon>
        <taxon>organismal metagenomes</taxon>
    </lineage>
</organism>
<evidence type="ECO:0000313" key="1">
    <source>
        <dbReference type="EMBL" id="QJA45960.1"/>
    </source>
</evidence>
<reference evidence="1" key="1">
    <citation type="submission" date="2020-03" db="EMBL/GenBank/DDBJ databases">
        <title>The deep terrestrial virosphere.</title>
        <authorList>
            <person name="Holmfeldt K."/>
            <person name="Nilsson E."/>
            <person name="Simone D."/>
            <person name="Lopez-Fernandez M."/>
            <person name="Wu X."/>
            <person name="de Brujin I."/>
            <person name="Lundin D."/>
            <person name="Andersson A."/>
            <person name="Bertilsson S."/>
            <person name="Dopson M."/>
        </authorList>
    </citation>
    <scope>NUCLEOTIDE SEQUENCE</scope>
    <source>
        <strain evidence="1">TM448A00289</strain>
        <strain evidence="2">TM448B00173</strain>
    </source>
</reference>
<name>A0A6H1ZFJ2_9ZZZZ</name>